<evidence type="ECO:0000313" key="1">
    <source>
        <dbReference type="EMBL" id="KAJ8939274.1"/>
    </source>
</evidence>
<dbReference type="AlphaFoldDB" id="A0AAV8XL38"/>
<evidence type="ECO:0008006" key="3">
    <source>
        <dbReference type="Google" id="ProtNLM"/>
    </source>
</evidence>
<protein>
    <recommendedName>
        <fullName evidence="3">PiggyBac transposable element-derived protein 4 C-terminal zinc-ribbon domain-containing protein</fullName>
    </recommendedName>
</protein>
<name>A0AAV8XL38_9CUCU</name>
<organism evidence="1 2">
    <name type="scientific">Aromia moschata</name>
    <dbReference type="NCBI Taxonomy" id="1265417"/>
    <lineage>
        <taxon>Eukaryota</taxon>
        <taxon>Metazoa</taxon>
        <taxon>Ecdysozoa</taxon>
        <taxon>Arthropoda</taxon>
        <taxon>Hexapoda</taxon>
        <taxon>Insecta</taxon>
        <taxon>Pterygota</taxon>
        <taxon>Neoptera</taxon>
        <taxon>Endopterygota</taxon>
        <taxon>Coleoptera</taxon>
        <taxon>Polyphaga</taxon>
        <taxon>Cucujiformia</taxon>
        <taxon>Chrysomeloidea</taxon>
        <taxon>Cerambycidae</taxon>
        <taxon>Cerambycinae</taxon>
        <taxon>Callichromatini</taxon>
        <taxon>Aromia</taxon>
    </lineage>
</organism>
<comment type="caution">
    <text evidence="1">The sequence shown here is derived from an EMBL/GenBank/DDBJ whole genome shotgun (WGS) entry which is preliminary data.</text>
</comment>
<reference evidence="1" key="1">
    <citation type="journal article" date="2023" name="Insect Mol. Biol.">
        <title>Genome sequencing provides insights into the evolution of gene families encoding plant cell wall-degrading enzymes in longhorned beetles.</title>
        <authorList>
            <person name="Shin N.R."/>
            <person name="Okamura Y."/>
            <person name="Kirsch R."/>
            <person name="Pauchet Y."/>
        </authorList>
    </citation>
    <scope>NUCLEOTIDE SEQUENCE</scope>
    <source>
        <strain evidence="1">AMC_N1</strain>
    </source>
</reference>
<gene>
    <name evidence="1" type="ORF">NQ318_015232</name>
</gene>
<proteinExistence type="predicted"/>
<accession>A0AAV8XL38</accession>
<dbReference type="EMBL" id="JAPWTK010000498">
    <property type="protein sequence ID" value="KAJ8939274.1"/>
    <property type="molecule type" value="Genomic_DNA"/>
</dbReference>
<sequence length="102" mass="11790">MNFVDKFDRDLASFRGSCFKCISREFVVAYRIIFTNKKPKPCVSNSIRLTASSHQPIRTTRRRCAMCSTKNNDVRTNWQCSVCNVPLCLGKSKACFQSYHRI</sequence>
<dbReference type="Proteomes" id="UP001162162">
    <property type="component" value="Unassembled WGS sequence"/>
</dbReference>
<keyword evidence="2" id="KW-1185">Reference proteome</keyword>
<evidence type="ECO:0000313" key="2">
    <source>
        <dbReference type="Proteomes" id="UP001162162"/>
    </source>
</evidence>